<dbReference type="EMBL" id="JBBUKT010000016">
    <property type="protein sequence ID" value="MEK7954139.1"/>
    <property type="molecule type" value="Genomic_DNA"/>
</dbReference>
<dbReference type="Proteomes" id="UP001371305">
    <property type="component" value="Unassembled WGS sequence"/>
</dbReference>
<keyword evidence="1" id="KW-0472">Membrane</keyword>
<protein>
    <submittedName>
        <fullName evidence="2">DUF1287 domain-containing protein</fullName>
    </submittedName>
</protein>
<reference evidence="2 3" key="1">
    <citation type="submission" date="2024-04" db="EMBL/GenBank/DDBJ databases">
        <title>Luteolibacter sp. isolated from soil.</title>
        <authorList>
            <person name="An J."/>
        </authorList>
    </citation>
    <scope>NUCLEOTIDE SEQUENCE [LARGE SCALE GENOMIC DNA]</scope>
    <source>
        <strain evidence="2 3">Y139</strain>
    </source>
</reference>
<evidence type="ECO:0000313" key="3">
    <source>
        <dbReference type="Proteomes" id="UP001371305"/>
    </source>
</evidence>
<sequence length="271" mass="30520">MARRRPNNQFGTIEYIGPRPQAKKPQRKPANFLGGWVVLMIAGFAVWHFGKPLVPLLRAQQSVASQDAADILILDLAPSAEFGDRLASAALQRTKKESVYDTDYYTISYPGGDLPPTGDGKLRGKAEDLIVRSYRNLGVDLQVLVHEDMTKNFSVYPQLWKRREPDANIDHRMIQNLQRYFTHQGAELKKEGKVSRESGDYKPGDVVVWMLASGDLHCGIVVPGPGERKNEAWVVHDLGSGPKWENVLTDYQIHGHYRFTGVKHETETVEN</sequence>
<keyword evidence="3" id="KW-1185">Reference proteome</keyword>
<organism evidence="2 3">
    <name type="scientific">Luteolibacter soli</name>
    <dbReference type="NCBI Taxonomy" id="3135280"/>
    <lineage>
        <taxon>Bacteria</taxon>
        <taxon>Pseudomonadati</taxon>
        <taxon>Verrucomicrobiota</taxon>
        <taxon>Verrucomicrobiia</taxon>
        <taxon>Verrucomicrobiales</taxon>
        <taxon>Verrucomicrobiaceae</taxon>
        <taxon>Luteolibacter</taxon>
    </lineage>
</organism>
<dbReference type="InterPro" id="IPR009706">
    <property type="entry name" value="DUF1287"/>
</dbReference>
<gene>
    <name evidence="2" type="ORF">WKV53_26720</name>
</gene>
<dbReference type="RefSeq" id="WP_341407907.1">
    <property type="nucleotide sequence ID" value="NZ_JBBUKT010000016.1"/>
</dbReference>
<feature type="transmembrane region" description="Helical" evidence="1">
    <location>
        <begin position="30"/>
        <end position="50"/>
    </location>
</feature>
<dbReference type="Pfam" id="PF06940">
    <property type="entry name" value="DUF1287"/>
    <property type="match status" value="1"/>
</dbReference>
<keyword evidence="1" id="KW-0812">Transmembrane</keyword>
<accession>A0ABU9B4K2</accession>
<comment type="caution">
    <text evidence="2">The sequence shown here is derived from an EMBL/GenBank/DDBJ whole genome shotgun (WGS) entry which is preliminary data.</text>
</comment>
<proteinExistence type="predicted"/>
<keyword evidence="1" id="KW-1133">Transmembrane helix</keyword>
<evidence type="ECO:0000256" key="1">
    <source>
        <dbReference type="SAM" id="Phobius"/>
    </source>
</evidence>
<name>A0ABU9B4K2_9BACT</name>
<evidence type="ECO:0000313" key="2">
    <source>
        <dbReference type="EMBL" id="MEK7954139.1"/>
    </source>
</evidence>